<evidence type="ECO:0000256" key="3">
    <source>
        <dbReference type="ARBA" id="ARBA00022448"/>
    </source>
</evidence>
<feature type="binding site" evidence="12">
    <location>
        <position position="110"/>
    </location>
    <ligand>
        <name>K(+)</name>
        <dbReference type="ChEBI" id="CHEBI:29103"/>
    </ligand>
</feature>
<evidence type="ECO:0000313" key="15">
    <source>
        <dbReference type="Proteomes" id="UP000319143"/>
    </source>
</evidence>
<dbReference type="InterPro" id="IPR004772">
    <property type="entry name" value="TrkH"/>
</dbReference>
<evidence type="ECO:0000256" key="7">
    <source>
        <dbReference type="ARBA" id="ARBA00022692"/>
    </source>
</evidence>
<evidence type="ECO:0000256" key="5">
    <source>
        <dbReference type="ARBA" id="ARBA00022519"/>
    </source>
</evidence>
<feature type="transmembrane region" description="Helical" evidence="13">
    <location>
        <begin position="135"/>
        <end position="153"/>
    </location>
</feature>
<sequence length="533" mass="57952">MSFCLPFAFPTLADRTYLPAATAMEAQAIRGLLMSMVISMVAGAVLLLIGRRHRGGPLYQKEAMAIVGLSWVLATMLGALPFYLSGTQIAAGQPITFVEAMFESQSGFSTTGATVLTDLETPELVPHCILFWRSWTHFLGGLGIVVLFVAILGQGSAGKAMMRAEMPGPTKEGSMPRMQHTALVFAAIYVALNVILTVIYFLEGMSPFDSLCHAFGTMATGGFSTYNRSLGRFESVTIEYTTIVFMILAGTNFTVLYLTLLGGPKKLFRDVEFRTFLGFIAAVTAGVVFFGMQAEDVGFGSIASSVRYGLFQVVSVITTTGYGTADFDGWNNFGRGILLLLMFVGGCAGSTGGGLKVIRHILFYKILRQEIEKAHRPRVVRPLRVGGATVDDPNLAHGIVVYFSMILAIFVFSWLILITFEPSSTWGVVAEEAIAEYEETQPQEAVDRIEQSKQEIEALMDHGTLDEKLLDSASAVAATLNNIGPGLGVVGATQNYARFSQGAKLLFVWLMMLGRVEVFSVLVLIFPGFWRRI</sequence>
<evidence type="ECO:0000256" key="10">
    <source>
        <dbReference type="ARBA" id="ARBA00023065"/>
    </source>
</evidence>
<keyword evidence="6" id="KW-0633">Potassium transport</keyword>
<keyword evidence="3" id="KW-0813">Transport</keyword>
<gene>
    <name evidence="14" type="primary">trkG</name>
    <name evidence="14" type="ORF">Poly41_11710</name>
</gene>
<dbReference type="PANTHER" id="PTHR32024:SF2">
    <property type="entry name" value="TRK SYSTEM POTASSIUM UPTAKE PROTEIN TRKG-RELATED"/>
    <property type="match status" value="1"/>
</dbReference>
<comment type="subcellular location">
    <subcellularLocation>
        <location evidence="1">Cell inner membrane</location>
        <topology evidence="1">Multi-pass membrane protein</topology>
    </subcellularLocation>
</comment>
<comment type="caution">
    <text evidence="14">The sequence shown here is derived from an EMBL/GenBank/DDBJ whole genome shotgun (WGS) entry which is preliminary data.</text>
</comment>
<accession>A0A5C6E1V2</accession>
<feature type="binding site" evidence="12">
    <location>
        <position position="482"/>
    </location>
    <ligand>
        <name>K(+)</name>
        <dbReference type="ChEBI" id="CHEBI:29103"/>
    </ligand>
</feature>
<evidence type="ECO:0000256" key="12">
    <source>
        <dbReference type="PIRSR" id="PIRSR006247-1"/>
    </source>
</evidence>
<keyword evidence="10" id="KW-0406">Ion transport</keyword>
<feature type="transmembrane region" description="Helical" evidence="13">
    <location>
        <begin position="337"/>
        <end position="358"/>
    </location>
</feature>
<dbReference type="GO" id="GO:0015379">
    <property type="term" value="F:potassium:chloride symporter activity"/>
    <property type="evidence" value="ECO:0007669"/>
    <property type="project" value="InterPro"/>
</dbReference>
<proteinExistence type="inferred from homology"/>
<dbReference type="RefSeq" id="WP_315853718.1">
    <property type="nucleotide sequence ID" value="NZ_SJPV01000001.1"/>
</dbReference>
<dbReference type="GO" id="GO:0046872">
    <property type="term" value="F:metal ion binding"/>
    <property type="evidence" value="ECO:0007669"/>
    <property type="project" value="UniProtKB-KW"/>
</dbReference>
<dbReference type="Pfam" id="PF02386">
    <property type="entry name" value="TrkH"/>
    <property type="match status" value="2"/>
</dbReference>
<evidence type="ECO:0000256" key="6">
    <source>
        <dbReference type="ARBA" id="ARBA00022538"/>
    </source>
</evidence>
<organism evidence="14 15">
    <name type="scientific">Novipirellula artificiosorum</name>
    <dbReference type="NCBI Taxonomy" id="2528016"/>
    <lineage>
        <taxon>Bacteria</taxon>
        <taxon>Pseudomonadati</taxon>
        <taxon>Planctomycetota</taxon>
        <taxon>Planctomycetia</taxon>
        <taxon>Pirellulales</taxon>
        <taxon>Pirellulaceae</taxon>
        <taxon>Novipirellula</taxon>
    </lineage>
</organism>
<feature type="transmembrane region" description="Helical" evidence="13">
    <location>
        <begin position="240"/>
        <end position="261"/>
    </location>
</feature>
<feature type="binding site" evidence="12">
    <location>
        <position position="319"/>
    </location>
    <ligand>
        <name>K(+)</name>
        <dbReference type="ChEBI" id="CHEBI:29103"/>
    </ligand>
</feature>
<keyword evidence="7 13" id="KW-0812">Transmembrane</keyword>
<dbReference type="Proteomes" id="UP000319143">
    <property type="component" value="Unassembled WGS sequence"/>
</dbReference>
<feature type="transmembrane region" description="Helical" evidence="13">
    <location>
        <begin position="399"/>
        <end position="420"/>
    </location>
</feature>
<dbReference type="InterPro" id="IPR003445">
    <property type="entry name" value="Cat_transpt"/>
</dbReference>
<keyword evidence="15" id="KW-1185">Reference proteome</keyword>
<evidence type="ECO:0000256" key="9">
    <source>
        <dbReference type="ARBA" id="ARBA00022989"/>
    </source>
</evidence>
<protein>
    <submittedName>
        <fullName evidence="14">Trk system potassium uptake protein TrkG</fullName>
    </submittedName>
</protein>
<dbReference type="EMBL" id="SJPV01000001">
    <property type="protein sequence ID" value="TWU42870.1"/>
    <property type="molecule type" value="Genomic_DNA"/>
</dbReference>
<keyword evidence="11 13" id="KW-0472">Membrane</keyword>
<dbReference type="AlphaFoldDB" id="A0A5C6E1V2"/>
<keyword evidence="9 13" id="KW-1133">Transmembrane helix</keyword>
<feature type="transmembrane region" description="Helical" evidence="13">
    <location>
        <begin position="273"/>
        <end position="292"/>
    </location>
</feature>
<keyword evidence="8 12" id="KW-0630">Potassium</keyword>
<evidence type="ECO:0000256" key="1">
    <source>
        <dbReference type="ARBA" id="ARBA00004429"/>
    </source>
</evidence>
<comment type="similarity">
    <text evidence="2">Belongs to the TrkH potassium transport family.</text>
</comment>
<feature type="transmembrane region" description="Helical" evidence="13">
    <location>
        <begin position="181"/>
        <end position="202"/>
    </location>
</feature>
<dbReference type="PANTHER" id="PTHR32024">
    <property type="entry name" value="TRK SYSTEM POTASSIUM UPTAKE PROTEIN TRKG-RELATED"/>
    <property type="match status" value="1"/>
</dbReference>
<evidence type="ECO:0000256" key="4">
    <source>
        <dbReference type="ARBA" id="ARBA00022475"/>
    </source>
</evidence>
<feature type="binding site" evidence="12">
    <location>
        <position position="320"/>
    </location>
    <ligand>
        <name>K(+)</name>
        <dbReference type="ChEBI" id="CHEBI:29103"/>
    </ligand>
</feature>
<evidence type="ECO:0000256" key="13">
    <source>
        <dbReference type="SAM" id="Phobius"/>
    </source>
</evidence>
<feature type="binding site" evidence="12">
    <location>
        <position position="221"/>
    </location>
    <ligand>
        <name>K(+)</name>
        <dbReference type="ChEBI" id="CHEBI:29103"/>
    </ligand>
</feature>
<feature type="transmembrane region" description="Helical" evidence="13">
    <location>
        <begin position="29"/>
        <end position="50"/>
    </location>
</feature>
<keyword evidence="12" id="KW-0479">Metal-binding</keyword>
<feature type="transmembrane region" description="Helical" evidence="13">
    <location>
        <begin position="62"/>
        <end position="84"/>
    </location>
</feature>
<feature type="binding site" evidence="12">
    <location>
        <position position="111"/>
    </location>
    <ligand>
        <name>K(+)</name>
        <dbReference type="ChEBI" id="CHEBI:29103"/>
    </ligand>
</feature>
<evidence type="ECO:0000256" key="8">
    <source>
        <dbReference type="ARBA" id="ARBA00022958"/>
    </source>
</evidence>
<keyword evidence="5" id="KW-0997">Cell inner membrane</keyword>
<dbReference type="GO" id="GO:0005886">
    <property type="term" value="C:plasma membrane"/>
    <property type="evidence" value="ECO:0007669"/>
    <property type="project" value="UniProtKB-SubCell"/>
</dbReference>
<name>A0A5C6E1V2_9BACT</name>
<evidence type="ECO:0000313" key="14">
    <source>
        <dbReference type="EMBL" id="TWU42870.1"/>
    </source>
</evidence>
<evidence type="ECO:0000256" key="2">
    <source>
        <dbReference type="ARBA" id="ARBA00009137"/>
    </source>
</evidence>
<reference evidence="14 15" key="1">
    <citation type="submission" date="2019-02" db="EMBL/GenBank/DDBJ databases">
        <title>Deep-cultivation of Planctomycetes and their phenomic and genomic characterization uncovers novel biology.</title>
        <authorList>
            <person name="Wiegand S."/>
            <person name="Jogler M."/>
            <person name="Boedeker C."/>
            <person name="Pinto D."/>
            <person name="Vollmers J."/>
            <person name="Rivas-Marin E."/>
            <person name="Kohn T."/>
            <person name="Peeters S.H."/>
            <person name="Heuer A."/>
            <person name="Rast P."/>
            <person name="Oberbeckmann S."/>
            <person name="Bunk B."/>
            <person name="Jeske O."/>
            <person name="Meyerdierks A."/>
            <person name="Storesund J.E."/>
            <person name="Kallscheuer N."/>
            <person name="Luecker S."/>
            <person name="Lage O.M."/>
            <person name="Pohl T."/>
            <person name="Merkel B.J."/>
            <person name="Hornburger P."/>
            <person name="Mueller R.-W."/>
            <person name="Bruemmer F."/>
            <person name="Labrenz M."/>
            <person name="Spormann A.M."/>
            <person name="Op Den Camp H."/>
            <person name="Overmann J."/>
            <person name="Amann R."/>
            <person name="Jetten M.S.M."/>
            <person name="Mascher T."/>
            <person name="Medema M.H."/>
            <person name="Devos D.P."/>
            <person name="Kaster A.-K."/>
            <person name="Ovreas L."/>
            <person name="Rohde M."/>
            <person name="Galperin M.Y."/>
            <person name="Jogler C."/>
        </authorList>
    </citation>
    <scope>NUCLEOTIDE SEQUENCE [LARGE SCALE GENOMIC DNA]</scope>
    <source>
        <strain evidence="14 15">Poly41</strain>
    </source>
</reference>
<feature type="transmembrane region" description="Helical" evidence="13">
    <location>
        <begin position="506"/>
        <end position="530"/>
    </location>
</feature>
<evidence type="ECO:0000256" key="11">
    <source>
        <dbReference type="ARBA" id="ARBA00023136"/>
    </source>
</evidence>
<keyword evidence="4" id="KW-1003">Cell membrane</keyword>
<dbReference type="PIRSF" id="PIRSF006247">
    <property type="entry name" value="TrkH"/>
    <property type="match status" value="1"/>
</dbReference>